<keyword evidence="3" id="KW-1185">Reference proteome</keyword>
<comment type="caution">
    <text evidence="2">The sequence shown here is derived from an EMBL/GenBank/DDBJ whole genome shotgun (WGS) entry which is preliminary data.</text>
</comment>
<proteinExistence type="predicted"/>
<accession>A0A024GKH1</accession>
<dbReference type="EMBL" id="CAIX01000142">
    <property type="protein sequence ID" value="CCI46829.1"/>
    <property type="molecule type" value="Genomic_DNA"/>
</dbReference>
<gene>
    <name evidence="2" type="ORF">BN9_077840</name>
</gene>
<evidence type="ECO:0000313" key="3">
    <source>
        <dbReference type="Proteomes" id="UP000053237"/>
    </source>
</evidence>
<protein>
    <submittedName>
        <fullName evidence="2">Uncharacterized protein</fullName>
    </submittedName>
</protein>
<dbReference type="InParanoid" id="A0A024GKH1"/>
<dbReference type="AlphaFoldDB" id="A0A024GKH1"/>
<evidence type="ECO:0000256" key="1">
    <source>
        <dbReference type="SAM" id="MobiDB-lite"/>
    </source>
</evidence>
<organism evidence="2 3">
    <name type="scientific">Albugo candida</name>
    <dbReference type="NCBI Taxonomy" id="65357"/>
    <lineage>
        <taxon>Eukaryota</taxon>
        <taxon>Sar</taxon>
        <taxon>Stramenopiles</taxon>
        <taxon>Oomycota</taxon>
        <taxon>Peronosporomycetes</taxon>
        <taxon>Albuginales</taxon>
        <taxon>Albuginaceae</taxon>
        <taxon>Albugo</taxon>
    </lineage>
</organism>
<reference evidence="2 3" key="1">
    <citation type="submission" date="2012-05" db="EMBL/GenBank/DDBJ databases">
        <title>Recombination and specialization in a pathogen metapopulation.</title>
        <authorList>
            <person name="Gardiner A."/>
            <person name="Kemen E."/>
            <person name="Schultz-Larsen T."/>
            <person name="MacLean D."/>
            <person name="Van Oosterhout C."/>
            <person name="Jones J.D.G."/>
        </authorList>
    </citation>
    <scope>NUCLEOTIDE SEQUENCE [LARGE SCALE GENOMIC DNA]</scope>
    <source>
        <strain evidence="2 3">Ac Nc2</strain>
    </source>
</reference>
<evidence type="ECO:0000313" key="2">
    <source>
        <dbReference type="EMBL" id="CCI46829.1"/>
    </source>
</evidence>
<feature type="compositionally biased region" description="Polar residues" evidence="1">
    <location>
        <begin position="12"/>
        <end position="22"/>
    </location>
</feature>
<dbReference type="Proteomes" id="UP000053237">
    <property type="component" value="Unassembled WGS sequence"/>
</dbReference>
<name>A0A024GKH1_9STRA</name>
<feature type="region of interest" description="Disordered" evidence="1">
    <location>
        <begin position="1"/>
        <end position="61"/>
    </location>
</feature>
<feature type="compositionally biased region" description="Polar residues" evidence="1">
    <location>
        <begin position="35"/>
        <end position="52"/>
    </location>
</feature>
<sequence length="61" mass="6994">MAAENERYGLRHQNSNPRLTSRVSRDRNINRSRGRSNVINKSNYQRLDSTATGREYGGRGV</sequence>